<comment type="caution">
    <text evidence="1">The sequence shown here is derived from an EMBL/GenBank/DDBJ whole genome shotgun (WGS) entry which is preliminary data.</text>
</comment>
<protein>
    <submittedName>
        <fullName evidence="1">Uncharacterized protein</fullName>
    </submittedName>
</protein>
<dbReference type="Proteomes" id="UP001244552">
    <property type="component" value="Unassembled WGS sequence"/>
</dbReference>
<gene>
    <name evidence="1" type="ORF">QO018_006046</name>
</gene>
<proteinExistence type="predicted"/>
<evidence type="ECO:0000313" key="2">
    <source>
        <dbReference type="Proteomes" id="UP001244552"/>
    </source>
</evidence>
<keyword evidence="2" id="KW-1185">Reference proteome</keyword>
<name>A0ABU0MUH8_9PROT</name>
<reference evidence="1 2" key="1">
    <citation type="submission" date="2023-07" db="EMBL/GenBank/DDBJ databases">
        <title>Genomic Encyclopedia of Type Strains, Phase IV (KMG-IV): sequencing the most valuable type-strain genomes for metagenomic binning, comparative biology and taxonomic classification.</title>
        <authorList>
            <person name="Goeker M."/>
        </authorList>
    </citation>
    <scope>NUCLEOTIDE SEQUENCE [LARGE SCALE GENOMIC DNA]</scope>
    <source>
        <strain evidence="1 2">DSM 19922</strain>
    </source>
</reference>
<dbReference type="RefSeq" id="WP_209990814.1">
    <property type="nucleotide sequence ID" value="NZ_JAGINO010000037.1"/>
</dbReference>
<evidence type="ECO:0000313" key="1">
    <source>
        <dbReference type="EMBL" id="MDQ0537146.1"/>
    </source>
</evidence>
<organism evidence="1 2">
    <name type="scientific">Azospirillum picis</name>
    <dbReference type="NCBI Taxonomy" id="488438"/>
    <lineage>
        <taxon>Bacteria</taxon>
        <taxon>Pseudomonadati</taxon>
        <taxon>Pseudomonadota</taxon>
        <taxon>Alphaproteobacteria</taxon>
        <taxon>Rhodospirillales</taxon>
        <taxon>Azospirillaceae</taxon>
        <taxon>Azospirillum</taxon>
    </lineage>
</organism>
<accession>A0ABU0MUH8</accession>
<sequence length="244" mass="25901">METGRKAGGVLVVERGDGSAFARAFLPAIVELADHGLRGDRAAVLESLRRIRTDLRLERTAFDAADIGDVVEKLDLVMQRAVAEAEAERAGRPAKIDILQCLRTAGTISHAEYLAGLELRAVGEAIDCAIGGAPAIDYTRERVDGGKGWSEPELAGGGVHHPAAKRVLEWARYVDANSPPVGGRSKRTPLQVIWTAVGRNVPLRDIDRTSGCRKGTTAKVVKAGLGLYVAMGGASCQNVLDTRG</sequence>
<dbReference type="EMBL" id="JAUSVU010000039">
    <property type="protein sequence ID" value="MDQ0537146.1"/>
    <property type="molecule type" value="Genomic_DNA"/>
</dbReference>